<dbReference type="CDD" id="cd02523">
    <property type="entry name" value="PC_cytidylyltransferase"/>
    <property type="match status" value="1"/>
</dbReference>
<dbReference type="GO" id="GO:0016301">
    <property type="term" value="F:kinase activity"/>
    <property type="evidence" value="ECO:0007669"/>
    <property type="project" value="UniProtKB-KW"/>
</dbReference>
<dbReference type="SUPFAM" id="SSF53448">
    <property type="entry name" value="Nucleotide-diphospho-sugar transferases"/>
    <property type="match status" value="1"/>
</dbReference>
<keyword evidence="5" id="KW-1185">Reference proteome</keyword>
<dbReference type="InterPro" id="IPR029044">
    <property type="entry name" value="Nucleotide-diphossugar_trans"/>
</dbReference>
<keyword evidence="1" id="KW-0808">Transferase</keyword>
<evidence type="ECO:0000313" key="5">
    <source>
        <dbReference type="Proteomes" id="UP000184038"/>
    </source>
</evidence>
<protein>
    <submittedName>
        <fullName evidence="4">Choline kinase</fullName>
    </submittedName>
</protein>
<proteinExistence type="predicted"/>
<gene>
    <name evidence="4" type="ORF">SAMN02746066_03338</name>
</gene>
<dbReference type="OrthoDB" id="9813612at2"/>
<organism evidence="4 5">
    <name type="scientific">Anaerosporobacter mobilis DSM 15930</name>
    <dbReference type="NCBI Taxonomy" id="1120996"/>
    <lineage>
        <taxon>Bacteria</taxon>
        <taxon>Bacillati</taxon>
        <taxon>Bacillota</taxon>
        <taxon>Clostridia</taxon>
        <taxon>Lachnospirales</taxon>
        <taxon>Lachnospiraceae</taxon>
        <taxon>Anaerosporobacter</taxon>
    </lineage>
</organism>
<dbReference type="STRING" id="1120996.SAMN02746066_03338"/>
<dbReference type="Proteomes" id="UP000184038">
    <property type="component" value="Unassembled WGS sequence"/>
</dbReference>
<keyword evidence="2" id="KW-0548">Nucleotidyltransferase</keyword>
<dbReference type="Gene3D" id="3.90.550.10">
    <property type="entry name" value="Spore Coat Polysaccharide Biosynthesis Protein SpsA, Chain A"/>
    <property type="match status" value="1"/>
</dbReference>
<dbReference type="RefSeq" id="WP_073289536.1">
    <property type="nucleotide sequence ID" value="NZ_FRCP01000017.1"/>
</dbReference>
<dbReference type="GO" id="GO:0016779">
    <property type="term" value="F:nucleotidyltransferase activity"/>
    <property type="evidence" value="ECO:0007669"/>
    <property type="project" value="UniProtKB-KW"/>
</dbReference>
<dbReference type="EMBL" id="FRCP01000017">
    <property type="protein sequence ID" value="SHM79847.1"/>
    <property type="molecule type" value="Genomic_DNA"/>
</dbReference>
<accession>A0A1M7LNV6</accession>
<evidence type="ECO:0000313" key="4">
    <source>
        <dbReference type="EMBL" id="SHM79847.1"/>
    </source>
</evidence>
<evidence type="ECO:0000259" key="3">
    <source>
        <dbReference type="Pfam" id="PF12804"/>
    </source>
</evidence>
<dbReference type="PANTHER" id="PTHR43584:SF5">
    <property type="entry name" value="PROTEIN LICC"/>
    <property type="match status" value="1"/>
</dbReference>
<evidence type="ECO:0000256" key="1">
    <source>
        <dbReference type="ARBA" id="ARBA00022679"/>
    </source>
</evidence>
<reference evidence="4 5" key="1">
    <citation type="submission" date="2016-11" db="EMBL/GenBank/DDBJ databases">
        <authorList>
            <person name="Jaros S."/>
            <person name="Januszkiewicz K."/>
            <person name="Wedrychowicz H."/>
        </authorList>
    </citation>
    <scope>NUCLEOTIDE SEQUENCE [LARGE SCALE GENOMIC DNA]</scope>
    <source>
        <strain evidence="4 5">DSM 15930</strain>
    </source>
</reference>
<dbReference type="Pfam" id="PF12804">
    <property type="entry name" value="NTP_transf_3"/>
    <property type="match status" value="1"/>
</dbReference>
<keyword evidence="4" id="KW-0418">Kinase</keyword>
<dbReference type="AlphaFoldDB" id="A0A1M7LNV6"/>
<dbReference type="PANTHER" id="PTHR43584">
    <property type="entry name" value="NUCLEOTIDYL TRANSFERASE"/>
    <property type="match status" value="1"/>
</dbReference>
<sequence>MKALIMAAGRGTRISRYIEGKPKCTVDIGGIKLIEYTIEELQKRGVTEIAMVLGYRAEILEELLKEYPIKFYYNYFYDVTNSIASTWFAKDFIDDDILLLNADVFLEPKLLDAIFLEDKSPILFSDSTRKEEADYKFYYEDNQLIKFGKELEGEDISGEYVGVAKINKEFLPCFHKRLEELIRSNKHFMWWEDVLYSYVGEKEIYVRDVIGRFWAEVDFIEDYERILQYRGYSVNYNITIERNLRV</sequence>
<dbReference type="InterPro" id="IPR025877">
    <property type="entry name" value="MobA-like_NTP_Trfase"/>
</dbReference>
<dbReference type="InterPro" id="IPR050065">
    <property type="entry name" value="GlmU-like"/>
</dbReference>
<feature type="domain" description="MobA-like NTP transferase" evidence="3">
    <location>
        <begin position="3"/>
        <end position="115"/>
    </location>
</feature>
<name>A0A1M7LNV6_9FIRM</name>
<evidence type="ECO:0000256" key="2">
    <source>
        <dbReference type="ARBA" id="ARBA00022695"/>
    </source>
</evidence>